<evidence type="ECO:0000256" key="2">
    <source>
        <dbReference type="ARBA" id="ARBA00022679"/>
    </source>
</evidence>
<dbReference type="AlphaFoldDB" id="A0A6M8HVI0"/>
<evidence type="ECO:0000313" key="4">
    <source>
        <dbReference type="Proteomes" id="UP000500767"/>
    </source>
</evidence>
<protein>
    <submittedName>
        <fullName evidence="3">Glycosyltransferase family 9 protein</fullName>
    </submittedName>
</protein>
<dbReference type="GO" id="GO:0008713">
    <property type="term" value="F:ADP-heptose-lipopolysaccharide heptosyltransferase activity"/>
    <property type="evidence" value="ECO:0007669"/>
    <property type="project" value="TreeGrafter"/>
</dbReference>
<gene>
    <name evidence="3" type="ORF">HN018_11630</name>
</gene>
<proteinExistence type="predicted"/>
<dbReference type="SUPFAM" id="SSF53756">
    <property type="entry name" value="UDP-Glycosyltransferase/glycogen phosphorylase"/>
    <property type="match status" value="1"/>
</dbReference>
<dbReference type="Proteomes" id="UP000500767">
    <property type="component" value="Chromosome"/>
</dbReference>
<evidence type="ECO:0000313" key="3">
    <source>
        <dbReference type="EMBL" id="QKE92609.1"/>
    </source>
</evidence>
<dbReference type="PANTHER" id="PTHR30160">
    <property type="entry name" value="TETRAACYLDISACCHARIDE 4'-KINASE-RELATED"/>
    <property type="match status" value="1"/>
</dbReference>
<dbReference type="InterPro" id="IPR051199">
    <property type="entry name" value="LPS_LOS_Heptosyltrfase"/>
</dbReference>
<evidence type="ECO:0000256" key="1">
    <source>
        <dbReference type="ARBA" id="ARBA00022676"/>
    </source>
</evidence>
<dbReference type="PANTHER" id="PTHR30160:SF7">
    <property type="entry name" value="ADP-HEPTOSE--LPS HEPTOSYLTRANSFERASE 2"/>
    <property type="match status" value="1"/>
</dbReference>
<accession>A0A6M8HVI0</accession>
<dbReference type="InterPro" id="IPR002201">
    <property type="entry name" value="Glyco_trans_9"/>
</dbReference>
<dbReference type="KEGG" id="lck:HN018_11630"/>
<name>A0A6M8HVI0_9PROT</name>
<keyword evidence="4" id="KW-1185">Reference proteome</keyword>
<dbReference type="CDD" id="cd03789">
    <property type="entry name" value="GT9_LPS_heptosyltransferase"/>
    <property type="match status" value="1"/>
</dbReference>
<organism evidence="3 4">
    <name type="scientific">Lichenicola cladoniae</name>
    <dbReference type="NCBI Taxonomy" id="1484109"/>
    <lineage>
        <taxon>Bacteria</taxon>
        <taxon>Pseudomonadati</taxon>
        <taxon>Pseudomonadota</taxon>
        <taxon>Alphaproteobacteria</taxon>
        <taxon>Acetobacterales</taxon>
        <taxon>Acetobacteraceae</taxon>
        <taxon>Lichenicola</taxon>
    </lineage>
</organism>
<keyword evidence="1" id="KW-0328">Glycosyltransferase</keyword>
<dbReference type="GO" id="GO:0005829">
    <property type="term" value="C:cytosol"/>
    <property type="evidence" value="ECO:0007669"/>
    <property type="project" value="TreeGrafter"/>
</dbReference>
<reference evidence="3 4" key="1">
    <citation type="journal article" date="2014" name="World J. Microbiol. Biotechnol.">
        <title>Biodiversity and physiological characteristics of Antarctic and Arctic lichens-associated bacteria.</title>
        <authorList>
            <person name="Lee Y.M."/>
            <person name="Kim E.H."/>
            <person name="Lee H.K."/>
            <person name="Hong S.G."/>
        </authorList>
    </citation>
    <scope>NUCLEOTIDE SEQUENCE [LARGE SCALE GENOMIC DNA]</scope>
    <source>
        <strain evidence="3 4">PAMC 26569</strain>
    </source>
</reference>
<keyword evidence="2 3" id="KW-0808">Transferase</keyword>
<dbReference type="Pfam" id="PF01075">
    <property type="entry name" value="Glyco_transf_9"/>
    <property type="match status" value="1"/>
</dbReference>
<sequence length="272" mass="28528">MPDPQVTIACGPVAAGLFERMPGRTRTIIVEKRRYDLHWLSLWRACIGTRWDLAVDLRGSAVTLLLRTRGRTIMRGGRRAGHRIRHLGGALGLTPAPVPVVWTSAADDAKAASLLPSGRTLIALGPTANWAGKVWPAERFAELFAAIRQALPDALPVVLAGPGPAEHAMAQGLLDRLDEAVDLRGRLSLAEVAACLKRCQLYVGNDSGLMHLSAATGIPTLGLFGPSKASEYAPVGRQAAFVAAPGPEGDAPIAGLAVEDAVVAARALLGLA</sequence>
<dbReference type="GO" id="GO:0009244">
    <property type="term" value="P:lipopolysaccharide core region biosynthetic process"/>
    <property type="evidence" value="ECO:0007669"/>
    <property type="project" value="TreeGrafter"/>
</dbReference>
<dbReference type="EMBL" id="CP053708">
    <property type="protein sequence ID" value="QKE92609.1"/>
    <property type="molecule type" value="Genomic_DNA"/>
</dbReference>
<dbReference type="Gene3D" id="3.40.50.2000">
    <property type="entry name" value="Glycogen Phosphorylase B"/>
    <property type="match status" value="2"/>
</dbReference>